<sequence length="117" mass="13031">MEEMEEHEEVSADPFAELWQHEESHSQQVIGTQWGPSSSSNNTGIPKSAAVERLFSTAGGRPEAKEGVPHEDAQLEGPPMNMRKRAIGHHVRHEGAHCVRIAPPEWRLGNGAYFRAR</sequence>
<comment type="caution">
    <text evidence="2">The sequence shown here is derived from an EMBL/GenBank/DDBJ whole genome shotgun (WGS) entry which is preliminary data.</text>
</comment>
<dbReference type="EMBL" id="JACEEZ010017948">
    <property type="protein sequence ID" value="KAG0717252.1"/>
    <property type="molecule type" value="Genomic_DNA"/>
</dbReference>
<dbReference type="Proteomes" id="UP000770661">
    <property type="component" value="Unassembled WGS sequence"/>
</dbReference>
<feature type="region of interest" description="Disordered" evidence="1">
    <location>
        <begin position="1"/>
        <end position="79"/>
    </location>
</feature>
<evidence type="ECO:0000256" key="1">
    <source>
        <dbReference type="SAM" id="MobiDB-lite"/>
    </source>
</evidence>
<dbReference type="AlphaFoldDB" id="A0A8J4Y015"/>
<evidence type="ECO:0000313" key="3">
    <source>
        <dbReference type="Proteomes" id="UP000770661"/>
    </source>
</evidence>
<feature type="compositionally biased region" description="Polar residues" evidence="1">
    <location>
        <begin position="26"/>
        <end position="45"/>
    </location>
</feature>
<feature type="compositionally biased region" description="Basic and acidic residues" evidence="1">
    <location>
        <begin position="62"/>
        <end position="73"/>
    </location>
</feature>
<name>A0A8J4Y015_CHIOP</name>
<protein>
    <submittedName>
        <fullName evidence="2">Uncharacterized protein</fullName>
    </submittedName>
</protein>
<evidence type="ECO:0000313" key="2">
    <source>
        <dbReference type="EMBL" id="KAG0717252.1"/>
    </source>
</evidence>
<accession>A0A8J4Y015</accession>
<organism evidence="2 3">
    <name type="scientific">Chionoecetes opilio</name>
    <name type="common">Atlantic snow crab</name>
    <name type="synonym">Cancer opilio</name>
    <dbReference type="NCBI Taxonomy" id="41210"/>
    <lineage>
        <taxon>Eukaryota</taxon>
        <taxon>Metazoa</taxon>
        <taxon>Ecdysozoa</taxon>
        <taxon>Arthropoda</taxon>
        <taxon>Crustacea</taxon>
        <taxon>Multicrustacea</taxon>
        <taxon>Malacostraca</taxon>
        <taxon>Eumalacostraca</taxon>
        <taxon>Eucarida</taxon>
        <taxon>Decapoda</taxon>
        <taxon>Pleocyemata</taxon>
        <taxon>Brachyura</taxon>
        <taxon>Eubrachyura</taxon>
        <taxon>Majoidea</taxon>
        <taxon>Majidae</taxon>
        <taxon>Chionoecetes</taxon>
    </lineage>
</organism>
<keyword evidence="3" id="KW-1185">Reference proteome</keyword>
<gene>
    <name evidence="2" type="ORF">GWK47_008170</name>
</gene>
<proteinExistence type="predicted"/>
<reference evidence="2" key="1">
    <citation type="submission" date="2020-07" db="EMBL/GenBank/DDBJ databases">
        <title>The High-quality genome of the commercially important snow crab, Chionoecetes opilio.</title>
        <authorList>
            <person name="Jeong J.-H."/>
            <person name="Ryu S."/>
        </authorList>
    </citation>
    <scope>NUCLEOTIDE SEQUENCE</scope>
    <source>
        <strain evidence="2">MADBK_172401_WGS</strain>
        <tissue evidence="2">Digestive gland</tissue>
    </source>
</reference>